<keyword evidence="1 2" id="KW-0694">RNA-binding</keyword>
<dbReference type="InterPro" id="IPR035979">
    <property type="entry name" value="RBD_domain_sf"/>
</dbReference>
<evidence type="ECO:0000313" key="6">
    <source>
        <dbReference type="RefSeq" id="XP_014676357.1"/>
    </source>
</evidence>
<reference evidence="6" key="1">
    <citation type="submission" date="2025-08" db="UniProtKB">
        <authorList>
            <consortium name="RefSeq"/>
        </authorList>
    </citation>
    <scope>IDENTIFICATION</scope>
</reference>
<feature type="region of interest" description="Disordered" evidence="3">
    <location>
        <begin position="197"/>
        <end position="232"/>
    </location>
</feature>
<dbReference type="CDD" id="cd12368">
    <property type="entry name" value="RRM3_RBM45"/>
    <property type="match status" value="1"/>
</dbReference>
<dbReference type="SMART" id="SM00360">
    <property type="entry name" value="RRM"/>
    <property type="match status" value="4"/>
</dbReference>
<dbReference type="SUPFAM" id="SSF54928">
    <property type="entry name" value="RNA-binding domain, RBD"/>
    <property type="match status" value="3"/>
</dbReference>
<evidence type="ECO:0000256" key="2">
    <source>
        <dbReference type="PROSITE-ProRule" id="PRU00176"/>
    </source>
</evidence>
<dbReference type="PROSITE" id="PS50102">
    <property type="entry name" value="RRM"/>
    <property type="match status" value="3"/>
</dbReference>
<dbReference type="Pfam" id="PF00076">
    <property type="entry name" value="RRM_1"/>
    <property type="match status" value="3"/>
</dbReference>
<dbReference type="PANTHER" id="PTHR48027">
    <property type="entry name" value="HETEROGENEOUS NUCLEAR RIBONUCLEOPROTEIN 87F-RELATED"/>
    <property type="match status" value="1"/>
</dbReference>
<dbReference type="RefSeq" id="XP_014676357.1">
    <property type="nucleotide sequence ID" value="XM_014820871.1"/>
</dbReference>
<dbReference type="GeneID" id="106816289"/>
<evidence type="ECO:0000259" key="4">
    <source>
        <dbReference type="PROSITE" id="PS50102"/>
    </source>
</evidence>
<protein>
    <submittedName>
        <fullName evidence="6">RNA-binding protein 45-like</fullName>
    </submittedName>
</protein>
<feature type="domain" description="RRM" evidence="4">
    <location>
        <begin position="251"/>
        <end position="316"/>
    </location>
</feature>
<sequence>MSYRDRREHKERFGDMDDPPNSRLFIVCSRDSKEEEFREIFEKYGKVEDIWIVRDKHSGEPKGVCYVKFSKSSEAALAMEEMHGRCVGQNPKPIKCMIATNRAEGSKRDAPNEEGRMYRLFLIVPKSHTEEDVREHFNKFGDIDYVTIIKDKSTGDPKGFAYVKFHKASHAALALENCDSSYRPKFADPKFSAGWRERDKRDNKDYDSRSQYSEAYGHSHNQSQQPDWSMYGVGTGQQRLQRSRLLLRHYEQVYRLFDLIPGLEYCDLKTDANTGKSNGYAIIKYSSGQAATYAREKMHGFEYPPGSKLIVKYNDEGDPWSSDGSGNMNPEVANQLQGLASALHQATGILKAAGLPVPDNLRQVESMETLPSYNTTSYSTTGSMTPGYCSAPLPGPPLPLADIKTPEEIRLFLVFHPEPPPLYTLKDVFSRFGDLIEVYCVGHRNIGYAKYASREAGERAMATLHMQEICHVRMKVLEADPPSENSARKRQKL</sequence>
<accession>A0ABM1EVY6</accession>
<dbReference type="InterPro" id="IPR034203">
    <property type="entry name" value="RBM45_RRM1"/>
</dbReference>
<dbReference type="InterPro" id="IPR012677">
    <property type="entry name" value="Nucleotide-bd_a/b_plait_sf"/>
</dbReference>
<dbReference type="CDD" id="cd12366">
    <property type="entry name" value="RRM1_RBM45"/>
    <property type="match status" value="1"/>
</dbReference>
<organism evidence="5 6">
    <name type="scientific">Priapulus caudatus</name>
    <name type="common">Priapulid worm</name>
    <dbReference type="NCBI Taxonomy" id="37621"/>
    <lineage>
        <taxon>Eukaryota</taxon>
        <taxon>Metazoa</taxon>
        <taxon>Ecdysozoa</taxon>
        <taxon>Scalidophora</taxon>
        <taxon>Priapulida</taxon>
        <taxon>Priapulimorpha</taxon>
        <taxon>Priapulimorphida</taxon>
        <taxon>Priapulidae</taxon>
        <taxon>Priapulus</taxon>
    </lineage>
</organism>
<dbReference type="InterPro" id="IPR052462">
    <property type="entry name" value="SLIRP/GR-RBP-like"/>
</dbReference>
<name>A0ABM1EVY6_PRICU</name>
<feature type="compositionally biased region" description="Basic and acidic residues" evidence="3">
    <location>
        <begin position="197"/>
        <end position="208"/>
    </location>
</feature>
<feature type="domain" description="RRM" evidence="4">
    <location>
        <begin position="124"/>
        <end position="180"/>
    </location>
</feature>
<evidence type="ECO:0000256" key="3">
    <source>
        <dbReference type="SAM" id="MobiDB-lite"/>
    </source>
</evidence>
<dbReference type="Proteomes" id="UP000695022">
    <property type="component" value="Unplaced"/>
</dbReference>
<feature type="domain" description="RRM" evidence="4">
    <location>
        <begin position="22"/>
        <end position="101"/>
    </location>
</feature>
<feature type="compositionally biased region" description="Polar residues" evidence="3">
    <location>
        <begin position="209"/>
        <end position="227"/>
    </location>
</feature>
<evidence type="ECO:0000256" key="1">
    <source>
        <dbReference type="ARBA" id="ARBA00022884"/>
    </source>
</evidence>
<keyword evidence="5" id="KW-1185">Reference proteome</keyword>
<dbReference type="InterPro" id="IPR034207">
    <property type="entry name" value="RBM45_RRM3"/>
</dbReference>
<gene>
    <name evidence="6" type="primary">LOC106816289</name>
</gene>
<proteinExistence type="predicted"/>
<dbReference type="Gene3D" id="3.30.70.330">
    <property type="match status" value="4"/>
</dbReference>
<dbReference type="InterPro" id="IPR000504">
    <property type="entry name" value="RRM_dom"/>
</dbReference>
<evidence type="ECO:0000313" key="5">
    <source>
        <dbReference type="Proteomes" id="UP000695022"/>
    </source>
</evidence>